<evidence type="ECO:0000313" key="1">
    <source>
        <dbReference type="EMBL" id="GAA5071322.1"/>
    </source>
</evidence>
<evidence type="ECO:0000313" key="2">
    <source>
        <dbReference type="Proteomes" id="UP001501083"/>
    </source>
</evidence>
<protein>
    <recommendedName>
        <fullName evidence="3">DUF4019 domain-containing protein</fullName>
    </recommendedName>
</protein>
<dbReference type="EMBL" id="BAABKY010000001">
    <property type="protein sequence ID" value="GAA5071322.1"/>
    <property type="molecule type" value="Genomic_DNA"/>
</dbReference>
<comment type="caution">
    <text evidence="1">The sequence shown here is derived from an EMBL/GenBank/DDBJ whole genome shotgun (WGS) entry which is preliminary data.</text>
</comment>
<dbReference type="InterPro" id="IPR025091">
    <property type="entry name" value="DUF4019"/>
</dbReference>
<dbReference type="Proteomes" id="UP001501083">
    <property type="component" value="Unassembled WGS sequence"/>
</dbReference>
<dbReference type="Pfam" id="PF13211">
    <property type="entry name" value="DUF4019"/>
    <property type="match status" value="1"/>
</dbReference>
<sequence length="121" mass="13185">MPDAIDATRLINAAWKLLEAMDGGQSMSLWERASPAALACAHADALGESVDAQRREMGGVRHRRWVSVQRRASDGKGDLPSGHYVNVVFDVAFGDGQPGQELITLRHDADGVWRLSGYALR</sequence>
<evidence type="ECO:0008006" key="3">
    <source>
        <dbReference type="Google" id="ProtNLM"/>
    </source>
</evidence>
<keyword evidence="2" id="KW-1185">Reference proteome</keyword>
<name>A0ABP9L5A1_9GAMM</name>
<dbReference type="RefSeq" id="WP_158982496.1">
    <property type="nucleotide sequence ID" value="NZ_BAABKY010000001.1"/>
</dbReference>
<proteinExistence type="predicted"/>
<accession>A0ABP9L5A1</accession>
<organism evidence="1 2">
    <name type="scientific">Lysobacter panacisoli</name>
    <dbReference type="NCBI Taxonomy" id="1255263"/>
    <lineage>
        <taxon>Bacteria</taxon>
        <taxon>Pseudomonadati</taxon>
        <taxon>Pseudomonadota</taxon>
        <taxon>Gammaproteobacteria</taxon>
        <taxon>Lysobacterales</taxon>
        <taxon>Lysobacteraceae</taxon>
        <taxon>Lysobacter</taxon>
    </lineage>
</organism>
<gene>
    <name evidence="1" type="ORF">GCM10025759_10270</name>
</gene>
<reference evidence="2" key="1">
    <citation type="journal article" date="2019" name="Int. J. Syst. Evol. Microbiol.">
        <title>The Global Catalogue of Microorganisms (GCM) 10K type strain sequencing project: providing services to taxonomists for standard genome sequencing and annotation.</title>
        <authorList>
            <consortium name="The Broad Institute Genomics Platform"/>
            <consortium name="The Broad Institute Genome Sequencing Center for Infectious Disease"/>
            <person name="Wu L."/>
            <person name="Ma J."/>
        </authorList>
    </citation>
    <scope>NUCLEOTIDE SEQUENCE [LARGE SCALE GENOMIC DNA]</scope>
    <source>
        <strain evidence="2">JCM 19212</strain>
    </source>
</reference>